<accession>A0AAD5LVT3</accession>
<evidence type="ECO:0000313" key="3">
    <source>
        <dbReference type="Proteomes" id="UP001209570"/>
    </source>
</evidence>
<evidence type="ECO:0000313" key="2">
    <source>
        <dbReference type="EMBL" id="KAJ0395167.1"/>
    </source>
</evidence>
<dbReference type="EMBL" id="JAKCXM010000360">
    <property type="protein sequence ID" value="KAJ0395167.1"/>
    <property type="molecule type" value="Genomic_DNA"/>
</dbReference>
<organism evidence="2 3">
    <name type="scientific">Pythium insidiosum</name>
    <name type="common">Pythiosis disease agent</name>
    <dbReference type="NCBI Taxonomy" id="114742"/>
    <lineage>
        <taxon>Eukaryota</taxon>
        <taxon>Sar</taxon>
        <taxon>Stramenopiles</taxon>
        <taxon>Oomycota</taxon>
        <taxon>Peronosporomycetes</taxon>
        <taxon>Pythiales</taxon>
        <taxon>Pythiaceae</taxon>
        <taxon>Pythium</taxon>
    </lineage>
</organism>
<gene>
    <name evidence="2" type="ORF">P43SY_000465</name>
</gene>
<protein>
    <submittedName>
        <fullName evidence="2">Uncharacterized protein</fullName>
    </submittedName>
</protein>
<evidence type="ECO:0000256" key="1">
    <source>
        <dbReference type="SAM" id="MobiDB-lite"/>
    </source>
</evidence>
<feature type="compositionally biased region" description="Low complexity" evidence="1">
    <location>
        <begin position="49"/>
        <end position="73"/>
    </location>
</feature>
<feature type="region of interest" description="Disordered" evidence="1">
    <location>
        <begin position="1"/>
        <end position="77"/>
    </location>
</feature>
<reference evidence="2" key="1">
    <citation type="submission" date="2021-12" db="EMBL/GenBank/DDBJ databases">
        <title>Prjna785345.</title>
        <authorList>
            <person name="Rujirawat T."/>
            <person name="Krajaejun T."/>
        </authorList>
    </citation>
    <scope>NUCLEOTIDE SEQUENCE</scope>
    <source>
        <strain evidence="2">Pi057C3</strain>
    </source>
</reference>
<feature type="compositionally biased region" description="Low complexity" evidence="1">
    <location>
        <begin position="1"/>
        <end position="33"/>
    </location>
</feature>
<keyword evidence="3" id="KW-1185">Reference proteome</keyword>
<comment type="caution">
    <text evidence="2">The sequence shown here is derived from an EMBL/GenBank/DDBJ whole genome shotgun (WGS) entry which is preliminary data.</text>
</comment>
<sequence>MQTTTATMTTTMNTQTPANNNNNNNTNANSLHHLLNHHPHQPSPPHAPTSPTWSPSWSALWSPPSSATTSAPAMEPLQLPSDRVVDDRVVRREGYVGRLGGGGGGDRIGSIIIGGGDNVVRPKKPKFPQWDAKLASFQRGIAHVLQCTAGDACGSSLCHATRRLMRTYATHDCPNKEECKVCKLWDYLLVKTTRSGAAMPLQVGAAFPVAAAGDRVAPRRVMPMSCGLASLAATSRRFHGGLVARSVAASSMATANHGNSSAVPRGASSSFAARARVTATPDLIKALGKRM</sequence>
<dbReference type="Proteomes" id="UP001209570">
    <property type="component" value="Unassembled WGS sequence"/>
</dbReference>
<name>A0AAD5LVT3_PYTIN</name>
<proteinExistence type="predicted"/>
<dbReference type="AlphaFoldDB" id="A0AAD5LVT3"/>